<evidence type="ECO:0000256" key="5">
    <source>
        <dbReference type="ARBA" id="ARBA00023015"/>
    </source>
</evidence>
<organism evidence="10 11">
    <name type="scientific">Pichia angusta</name>
    <name type="common">Yeast</name>
    <name type="synonym">Hansenula polymorpha</name>
    <dbReference type="NCBI Taxonomy" id="870730"/>
    <lineage>
        <taxon>Eukaryota</taxon>
        <taxon>Fungi</taxon>
        <taxon>Dikarya</taxon>
        <taxon>Ascomycota</taxon>
        <taxon>Saccharomycotina</taxon>
        <taxon>Pichiomycetes</taxon>
        <taxon>Pichiales</taxon>
        <taxon>Pichiaceae</taxon>
        <taxon>Ogataea</taxon>
    </lineage>
</organism>
<sequence>MVLINGVKYACERCIRGHRVTTCTHVDQPMMMIKPKGRPSTQCAHCRQQRKLKNAHIACTCNSKTKDHDVGCACHVDGECTCSSKQKKSGSKKKDEDAKDQKSKITPPESLSLSVDKDNVNNIIQSWDMASPPLGSDSHGQNDSLQSLNSAASDKPSQGFQYQQFTKRQVGMDPLQNFRSSTPQGQQKKVGEIHVPVDEYVAPLNTMNNNFSTLMSSFSTAEPVVPPATANGRSKSNSMTSEPYQGISASGSGLLDSFDDNNSSKMYHNRNRNVSSGSVISSPRESINPDSLFPLFPLIGPSQSHSSHSSLPSTPSHQSLNDLISTQSAGQKLSHTNLNSHNSKYHHNYPQMLKKNLTGSSTHSSGSVSHSHHHGVHGHSHQSHYSPYPQHMAGQQPRRSNSFLSVSSSNTVNSSLGSPSSILTNERPPLVSANSTDSLNGFQLTNAKTNTTLMDDLYQTRTYTESGMKPFSIVPEEEDSGSTPASDVSQLRAVQHTVDPVFDPSAIGTIPLTTSSDLPNATDQRTETAAAQADYSSYLGNIDYLDSLLEQSTDQADLSSFIDLQGAQTQEQA</sequence>
<feature type="domain" description="Copper-fist" evidence="9">
    <location>
        <begin position="1"/>
        <end position="40"/>
    </location>
</feature>
<evidence type="ECO:0000313" key="10">
    <source>
        <dbReference type="EMBL" id="KAG7815872.1"/>
    </source>
</evidence>
<accession>A0AAN6DBW4</accession>
<dbReference type="GO" id="GO:0045944">
    <property type="term" value="P:positive regulation of transcription by RNA polymerase II"/>
    <property type="evidence" value="ECO:0007669"/>
    <property type="project" value="TreeGrafter"/>
</dbReference>
<evidence type="ECO:0000256" key="1">
    <source>
        <dbReference type="ARBA" id="ARBA00004123"/>
    </source>
</evidence>
<comment type="subcellular location">
    <subcellularLocation>
        <location evidence="1">Nucleus</location>
    </subcellularLocation>
</comment>
<keyword evidence="3" id="KW-0862">Zinc</keyword>
<dbReference type="GO" id="GO:0006879">
    <property type="term" value="P:intracellular iron ion homeostasis"/>
    <property type="evidence" value="ECO:0007669"/>
    <property type="project" value="TreeGrafter"/>
</dbReference>
<feature type="region of interest" description="Disordered" evidence="8">
    <location>
        <begin position="355"/>
        <end position="442"/>
    </location>
</feature>
<dbReference type="GO" id="GO:0005634">
    <property type="term" value="C:nucleus"/>
    <property type="evidence" value="ECO:0007669"/>
    <property type="project" value="UniProtKB-SubCell"/>
</dbReference>
<proteinExistence type="predicted"/>
<dbReference type="InterPro" id="IPR051763">
    <property type="entry name" value="Copper_Homeo_Regul"/>
</dbReference>
<evidence type="ECO:0000256" key="6">
    <source>
        <dbReference type="ARBA" id="ARBA00023163"/>
    </source>
</evidence>
<feature type="compositionally biased region" description="Polar residues" evidence="8">
    <location>
        <begin position="138"/>
        <end position="159"/>
    </location>
</feature>
<dbReference type="PRINTS" id="PR00617">
    <property type="entry name" value="COPPERFIST"/>
</dbReference>
<dbReference type="SMART" id="SM00412">
    <property type="entry name" value="Cu_FIST"/>
    <property type="match status" value="1"/>
</dbReference>
<feature type="compositionally biased region" description="Low complexity" evidence="8">
    <location>
        <begin position="400"/>
        <end position="421"/>
    </location>
</feature>
<dbReference type="PROSITE" id="PS50073">
    <property type="entry name" value="COPPER_FIST_2"/>
    <property type="match status" value="1"/>
</dbReference>
<dbReference type="GO" id="GO:0006878">
    <property type="term" value="P:intracellular copper ion homeostasis"/>
    <property type="evidence" value="ECO:0007669"/>
    <property type="project" value="TreeGrafter"/>
</dbReference>
<comment type="caution">
    <text evidence="10">The sequence shown here is derived from an EMBL/GenBank/DDBJ whole genome shotgun (WGS) entry which is preliminary data.</text>
</comment>
<evidence type="ECO:0000256" key="7">
    <source>
        <dbReference type="ARBA" id="ARBA00023242"/>
    </source>
</evidence>
<evidence type="ECO:0000256" key="8">
    <source>
        <dbReference type="SAM" id="MobiDB-lite"/>
    </source>
</evidence>
<dbReference type="RefSeq" id="XP_043057451.1">
    <property type="nucleotide sequence ID" value="XM_043205996.1"/>
</dbReference>
<keyword evidence="4" id="KW-0186">Copper</keyword>
<dbReference type="EMBL" id="JAHLUX010000013">
    <property type="protein sequence ID" value="KAG7815872.1"/>
    <property type="molecule type" value="Genomic_DNA"/>
</dbReference>
<dbReference type="PANTHER" id="PTHR28088">
    <property type="entry name" value="TRANSCRIPTIONAL ACTIVATOR HAA1-RELATED"/>
    <property type="match status" value="1"/>
</dbReference>
<dbReference type="Proteomes" id="UP001196530">
    <property type="component" value="Unassembled WGS sequence"/>
</dbReference>
<evidence type="ECO:0000256" key="3">
    <source>
        <dbReference type="ARBA" id="ARBA00022833"/>
    </source>
</evidence>
<feature type="compositionally biased region" description="Polar residues" evidence="8">
    <location>
        <begin position="432"/>
        <end position="442"/>
    </location>
</feature>
<name>A0AAN6DBW4_PICAN</name>
<protein>
    <recommendedName>
        <fullName evidence="9">Copper-fist domain-containing protein</fullName>
    </recommendedName>
</protein>
<feature type="region of interest" description="Disordered" evidence="8">
    <location>
        <begin position="261"/>
        <end position="284"/>
    </location>
</feature>
<evidence type="ECO:0000256" key="2">
    <source>
        <dbReference type="ARBA" id="ARBA00022723"/>
    </source>
</evidence>
<keyword evidence="2" id="KW-0479">Metal-binding</keyword>
<dbReference type="FunFam" id="3.90.430.10:FF:000001">
    <property type="entry name" value="Copper fist DNA-binding protein"/>
    <property type="match status" value="1"/>
</dbReference>
<evidence type="ECO:0000259" key="9">
    <source>
        <dbReference type="PROSITE" id="PS50073"/>
    </source>
</evidence>
<evidence type="ECO:0000313" key="11">
    <source>
        <dbReference type="Proteomes" id="UP001196530"/>
    </source>
</evidence>
<dbReference type="GO" id="GO:0005507">
    <property type="term" value="F:copper ion binding"/>
    <property type="evidence" value="ECO:0007669"/>
    <property type="project" value="InterPro"/>
</dbReference>
<keyword evidence="6" id="KW-0804">Transcription</keyword>
<keyword evidence="5" id="KW-0805">Transcription regulation</keyword>
<evidence type="ECO:0000256" key="4">
    <source>
        <dbReference type="ARBA" id="ARBA00023008"/>
    </source>
</evidence>
<keyword evidence="7" id="KW-0539">Nucleus</keyword>
<dbReference type="AlphaFoldDB" id="A0AAN6DBW4"/>
<gene>
    <name evidence="10" type="ORF">KL928_005211</name>
</gene>
<dbReference type="InterPro" id="IPR036395">
    <property type="entry name" value="Cu_fist_DNA-bd_dom_sf"/>
</dbReference>
<dbReference type="SUPFAM" id="SSF57879">
    <property type="entry name" value="Zinc domain conserved in yeast copper-regulated transcription factors"/>
    <property type="match status" value="1"/>
</dbReference>
<dbReference type="GeneID" id="66129262"/>
<dbReference type="Gene3D" id="3.90.430.10">
    <property type="entry name" value="Copper fist DNA-binding domain"/>
    <property type="match status" value="1"/>
</dbReference>
<dbReference type="Pfam" id="PF00649">
    <property type="entry name" value="Copper-fist"/>
    <property type="match status" value="1"/>
</dbReference>
<feature type="compositionally biased region" description="Low complexity" evidence="8">
    <location>
        <begin position="358"/>
        <end position="369"/>
    </location>
</feature>
<dbReference type="GO" id="GO:0000978">
    <property type="term" value="F:RNA polymerase II cis-regulatory region sequence-specific DNA binding"/>
    <property type="evidence" value="ECO:0007669"/>
    <property type="project" value="TreeGrafter"/>
</dbReference>
<feature type="compositionally biased region" description="Basic and acidic residues" evidence="8">
    <location>
        <begin position="92"/>
        <end position="103"/>
    </location>
</feature>
<dbReference type="SMART" id="SM01090">
    <property type="entry name" value="Copper-fist"/>
    <property type="match status" value="1"/>
</dbReference>
<dbReference type="GO" id="GO:0000981">
    <property type="term" value="F:DNA-binding transcription factor activity, RNA polymerase II-specific"/>
    <property type="evidence" value="ECO:0007669"/>
    <property type="project" value="TreeGrafter"/>
</dbReference>
<dbReference type="PROSITE" id="PS01119">
    <property type="entry name" value="COPPER_FIST_1"/>
    <property type="match status" value="1"/>
</dbReference>
<feature type="region of interest" description="Disordered" evidence="8">
    <location>
        <begin position="82"/>
        <end position="159"/>
    </location>
</feature>
<dbReference type="PANTHER" id="PTHR28088:SF5">
    <property type="entry name" value="TRANSCRIPTIONAL ACTIVATOR HAA1-RELATED"/>
    <property type="match status" value="1"/>
</dbReference>
<reference evidence="10" key="1">
    <citation type="journal article" date="2021" name="G3 (Bethesda)">
        <title>Genomic diversity, chromosomal rearrangements, and interspecies hybridization in the ogataea polymorpha species complex.</title>
        <authorList>
            <person name="Hanson S.J."/>
            <person name="Cinneide E.O."/>
            <person name="Salzberg L.I."/>
            <person name="Wolfe K.H."/>
            <person name="McGowan J."/>
            <person name="Fitzpatrick D.A."/>
            <person name="Matlin K."/>
        </authorList>
    </citation>
    <scope>NUCLEOTIDE SEQUENCE</scope>
    <source>
        <strain evidence="10">61-244</strain>
    </source>
</reference>
<dbReference type="InterPro" id="IPR001083">
    <property type="entry name" value="Cu_fist_DNA-bd_dom"/>
</dbReference>
<feature type="compositionally biased region" description="Basic residues" evidence="8">
    <location>
        <begin position="370"/>
        <end position="382"/>
    </location>
</feature>